<name>A0A1R0XBM8_9BACL</name>
<protein>
    <submittedName>
        <fullName evidence="1">Uncharacterized protein</fullName>
    </submittedName>
</protein>
<reference evidence="1 2" key="1">
    <citation type="submission" date="2016-10" db="EMBL/GenBank/DDBJ databases">
        <title>Paenibacillus species isolates.</title>
        <authorList>
            <person name="Beno S.M."/>
        </authorList>
    </citation>
    <scope>NUCLEOTIDE SEQUENCE [LARGE SCALE GENOMIC DNA]</scope>
    <source>
        <strain evidence="1 2">FSL H7-0604</strain>
    </source>
</reference>
<dbReference type="GeneID" id="31572835"/>
<evidence type="ECO:0000313" key="2">
    <source>
        <dbReference type="Proteomes" id="UP000187465"/>
    </source>
</evidence>
<evidence type="ECO:0000313" key="1">
    <source>
        <dbReference type="EMBL" id="OMD32472.1"/>
    </source>
</evidence>
<comment type="caution">
    <text evidence="1">The sequence shown here is derived from an EMBL/GenBank/DDBJ whole genome shotgun (WGS) entry which is preliminary data.</text>
</comment>
<gene>
    <name evidence="1" type="ORF">BJP51_15295</name>
</gene>
<organism evidence="1 2">
    <name type="scientific">Paenibacillus odorifer</name>
    <dbReference type="NCBI Taxonomy" id="189426"/>
    <lineage>
        <taxon>Bacteria</taxon>
        <taxon>Bacillati</taxon>
        <taxon>Bacillota</taxon>
        <taxon>Bacilli</taxon>
        <taxon>Bacillales</taxon>
        <taxon>Paenibacillaceae</taxon>
        <taxon>Paenibacillus</taxon>
    </lineage>
</organism>
<sequence length="177" mass="20628">MTEQTQRAKELYIQFLGHFLNMHKAGVLKEYKSFEIPREVELEWLQEWATEHVKQLSIRDWDAITILESISRNYQDSWIVEKVASFASRNIMSADSLVRLIYAEKMLEIIRSHNQVITKELLFQGCKVAVQILEDVISQPLVIDPGHELKEHNLKDKRALNSRAQQGIEEVKVLINS</sequence>
<proteinExistence type="predicted"/>
<accession>A0A1R0XBM8</accession>
<dbReference type="RefSeq" id="WP_036683019.1">
    <property type="nucleotide sequence ID" value="NZ_CP009428.1"/>
</dbReference>
<dbReference type="Proteomes" id="UP000187465">
    <property type="component" value="Unassembled WGS sequence"/>
</dbReference>
<dbReference type="AlphaFoldDB" id="A0A1R0XBM8"/>
<dbReference type="EMBL" id="MKQP01000017">
    <property type="protein sequence ID" value="OMD32472.1"/>
    <property type="molecule type" value="Genomic_DNA"/>
</dbReference>
<dbReference type="KEGG" id="pod:PODO_22055"/>